<keyword evidence="2 3" id="KW-0732">Signal</keyword>
<evidence type="ECO:0000256" key="2">
    <source>
        <dbReference type="ARBA" id="ARBA00022729"/>
    </source>
</evidence>
<dbReference type="SMART" id="SM00062">
    <property type="entry name" value="PBPb"/>
    <property type="match status" value="1"/>
</dbReference>
<evidence type="ECO:0000256" key="3">
    <source>
        <dbReference type="SAM" id="SignalP"/>
    </source>
</evidence>
<feature type="chain" id="PRO_5046792636" evidence="3">
    <location>
        <begin position="28"/>
        <end position="318"/>
    </location>
</feature>
<feature type="signal peptide" evidence="3">
    <location>
        <begin position="1"/>
        <end position="27"/>
    </location>
</feature>
<evidence type="ECO:0000259" key="4">
    <source>
        <dbReference type="SMART" id="SM00062"/>
    </source>
</evidence>
<dbReference type="NCBIfam" id="TIGR03431">
    <property type="entry name" value="PhnD"/>
    <property type="match status" value="1"/>
</dbReference>
<protein>
    <submittedName>
        <fullName evidence="5">Phosphonate ABC transporter substrate-binding protein</fullName>
    </submittedName>
</protein>
<dbReference type="RefSeq" id="WP_379191890.1">
    <property type="nucleotide sequence ID" value="NZ_JBHSOW010000119.1"/>
</dbReference>
<dbReference type="Gene3D" id="3.40.190.10">
    <property type="entry name" value="Periplasmic binding protein-like II"/>
    <property type="match status" value="2"/>
</dbReference>
<evidence type="ECO:0000313" key="6">
    <source>
        <dbReference type="Proteomes" id="UP001596047"/>
    </source>
</evidence>
<dbReference type="CDD" id="cd01071">
    <property type="entry name" value="PBP2_PhnD_like"/>
    <property type="match status" value="1"/>
</dbReference>
<keyword evidence="6" id="KW-1185">Reference proteome</keyword>
<proteinExistence type="inferred from homology"/>
<dbReference type="EMBL" id="JBHSOW010000119">
    <property type="protein sequence ID" value="MFC5653234.1"/>
    <property type="molecule type" value="Genomic_DNA"/>
</dbReference>
<dbReference type="PROSITE" id="PS51257">
    <property type="entry name" value="PROKAR_LIPOPROTEIN"/>
    <property type="match status" value="1"/>
</dbReference>
<comment type="similarity">
    <text evidence="1">Belongs to the phosphate/phosphite/phosphonate binding protein family.</text>
</comment>
<dbReference type="InterPro" id="IPR017797">
    <property type="entry name" value="Phosphnate-bd"/>
</dbReference>
<dbReference type="InterPro" id="IPR005770">
    <property type="entry name" value="PhnD"/>
</dbReference>
<name>A0ABW0W895_9BACL</name>
<evidence type="ECO:0000256" key="1">
    <source>
        <dbReference type="ARBA" id="ARBA00007162"/>
    </source>
</evidence>
<dbReference type="InterPro" id="IPR001638">
    <property type="entry name" value="Solute-binding_3/MltF_N"/>
</dbReference>
<dbReference type="SUPFAM" id="SSF53850">
    <property type="entry name" value="Periplasmic binding protein-like II"/>
    <property type="match status" value="1"/>
</dbReference>
<comment type="caution">
    <text evidence="5">The sequence shown here is derived from an EMBL/GenBank/DDBJ whole genome shotgun (WGS) entry which is preliminary data.</text>
</comment>
<organism evidence="5 6">
    <name type="scientific">Paenibacillus solisilvae</name>
    <dbReference type="NCBI Taxonomy" id="2486751"/>
    <lineage>
        <taxon>Bacteria</taxon>
        <taxon>Bacillati</taxon>
        <taxon>Bacillota</taxon>
        <taxon>Bacilli</taxon>
        <taxon>Bacillales</taxon>
        <taxon>Paenibacillaceae</taxon>
        <taxon>Paenibacillus</taxon>
    </lineage>
</organism>
<dbReference type="PANTHER" id="PTHR35841:SF1">
    <property type="entry name" value="PHOSPHONATES-BINDING PERIPLASMIC PROTEIN"/>
    <property type="match status" value="1"/>
</dbReference>
<dbReference type="NCBIfam" id="TIGR01098">
    <property type="entry name" value="3A0109s03R"/>
    <property type="match status" value="1"/>
</dbReference>
<gene>
    <name evidence="5" type="primary">phnD</name>
    <name evidence="5" type="ORF">ACFPYJ_29795</name>
</gene>
<accession>A0ABW0W895</accession>
<dbReference type="PANTHER" id="PTHR35841">
    <property type="entry name" value="PHOSPHONATES-BINDING PERIPLASMIC PROTEIN"/>
    <property type="match status" value="1"/>
</dbReference>
<evidence type="ECO:0000313" key="5">
    <source>
        <dbReference type="EMBL" id="MFC5653234.1"/>
    </source>
</evidence>
<sequence>MNTLSRKWLSLMLIVSTILALFTGCAAKTSEANNSKSNEQAVENKQEAVEATKIEKLRIGLIPAESNEEIITQFKPTLDYLAKELDVEIEPFVAMDYTAVVEAMRSGHVDAAFLGPFAYILAADKANAEAFAVGVREDGNSSYNTLFLTHKDTGIKTLNDLKGKNISFVDPASASGNLFPRAYLMKNNIDPNKDFKSATYAGGHDAAILAAKNKKVDAAVSNDITFEKMVKEGLVTKEEMVIISKTDPIPGPPIAVRKDLDADFKEKLKQAFLKMHEKSPQALGGYGKIIRYDEATDTDYNVVRETAKLLNLDPAQVK</sequence>
<reference evidence="6" key="1">
    <citation type="journal article" date="2019" name="Int. J. Syst. Evol. Microbiol.">
        <title>The Global Catalogue of Microorganisms (GCM) 10K type strain sequencing project: providing services to taxonomists for standard genome sequencing and annotation.</title>
        <authorList>
            <consortium name="The Broad Institute Genomics Platform"/>
            <consortium name="The Broad Institute Genome Sequencing Center for Infectious Disease"/>
            <person name="Wu L."/>
            <person name="Ma J."/>
        </authorList>
    </citation>
    <scope>NUCLEOTIDE SEQUENCE [LARGE SCALE GENOMIC DNA]</scope>
    <source>
        <strain evidence="6">CGMCC 1.3240</strain>
    </source>
</reference>
<dbReference type="Proteomes" id="UP001596047">
    <property type="component" value="Unassembled WGS sequence"/>
</dbReference>
<feature type="domain" description="Solute-binding protein family 3/N-terminal" evidence="4">
    <location>
        <begin position="56"/>
        <end position="287"/>
    </location>
</feature>
<dbReference type="Pfam" id="PF12974">
    <property type="entry name" value="Phosphonate-bd"/>
    <property type="match status" value="1"/>
</dbReference>